<keyword evidence="6 8" id="KW-0472">Membrane</keyword>
<evidence type="ECO:0000256" key="1">
    <source>
        <dbReference type="ARBA" id="ARBA00004141"/>
    </source>
</evidence>
<evidence type="ECO:0000313" key="9">
    <source>
        <dbReference type="EMBL" id="CAG2197336.1"/>
    </source>
</evidence>
<comment type="similarity">
    <text evidence="2">Belongs to the ninjurin family.</text>
</comment>
<evidence type="ECO:0000313" key="10">
    <source>
        <dbReference type="Proteomes" id="UP000683360"/>
    </source>
</evidence>
<feature type="transmembrane region" description="Helical" evidence="8">
    <location>
        <begin position="111"/>
        <end position="129"/>
    </location>
</feature>
<gene>
    <name evidence="9" type="ORF">MEDL_12165</name>
</gene>
<feature type="transmembrane region" description="Helical" evidence="8">
    <location>
        <begin position="149"/>
        <end position="170"/>
    </location>
</feature>
<comment type="caution">
    <text evidence="9">The sequence shown here is derived from an EMBL/GenBank/DDBJ whole genome shotgun (WGS) entry which is preliminary data.</text>
</comment>
<comment type="subcellular location">
    <subcellularLocation>
        <location evidence="1">Membrane</location>
        <topology evidence="1">Multi-pass membrane protein</topology>
    </subcellularLocation>
</comment>
<evidence type="ECO:0000256" key="7">
    <source>
        <dbReference type="SAM" id="MobiDB-lite"/>
    </source>
</evidence>
<organism evidence="9 10">
    <name type="scientific">Mytilus edulis</name>
    <name type="common">Blue mussel</name>
    <dbReference type="NCBI Taxonomy" id="6550"/>
    <lineage>
        <taxon>Eukaryota</taxon>
        <taxon>Metazoa</taxon>
        <taxon>Spiralia</taxon>
        <taxon>Lophotrochozoa</taxon>
        <taxon>Mollusca</taxon>
        <taxon>Bivalvia</taxon>
        <taxon>Autobranchia</taxon>
        <taxon>Pteriomorphia</taxon>
        <taxon>Mytilida</taxon>
        <taxon>Mytiloidea</taxon>
        <taxon>Mytilidae</taxon>
        <taxon>Mytilinae</taxon>
        <taxon>Mytilus</taxon>
    </lineage>
</organism>
<dbReference type="OrthoDB" id="10307083at2759"/>
<evidence type="ECO:0000256" key="3">
    <source>
        <dbReference type="ARBA" id="ARBA00022692"/>
    </source>
</evidence>
<dbReference type="InterPro" id="IPR007007">
    <property type="entry name" value="Ninjurin"/>
</dbReference>
<sequence>MKKFTAKVACQGQENKDSKDEETCSKEEKTDEFDLQLEWDAKETEDNLRLNFPILKDKKFTLCYRPKENAEPEPIPDPINTSQKLKQFFELLEIKPAIYLYPKEDPPKEKLNIKALIVSCLLSATILIANITQLKAVISEGATDHFKRAVVAFIALSVLLQILNTLLLITANFVKGTSKRHKTFDLWKNRLLNVSIVVMVFVMIINIVIGAIDVRYITWFHRLGYLFIPMFT</sequence>
<dbReference type="GO" id="GO:0042246">
    <property type="term" value="P:tissue regeneration"/>
    <property type="evidence" value="ECO:0007669"/>
    <property type="project" value="InterPro"/>
</dbReference>
<keyword evidence="10" id="KW-1185">Reference proteome</keyword>
<evidence type="ECO:0000256" key="6">
    <source>
        <dbReference type="ARBA" id="ARBA00023136"/>
    </source>
</evidence>
<dbReference type="GO" id="GO:0007155">
    <property type="term" value="P:cell adhesion"/>
    <property type="evidence" value="ECO:0007669"/>
    <property type="project" value="UniProtKB-KW"/>
</dbReference>
<keyword evidence="3 8" id="KW-0812">Transmembrane</keyword>
<dbReference type="Pfam" id="PF04923">
    <property type="entry name" value="Ninjurin"/>
    <property type="match status" value="1"/>
</dbReference>
<evidence type="ECO:0000256" key="4">
    <source>
        <dbReference type="ARBA" id="ARBA00022889"/>
    </source>
</evidence>
<feature type="transmembrane region" description="Helical" evidence="8">
    <location>
        <begin position="191"/>
        <end position="212"/>
    </location>
</feature>
<evidence type="ECO:0000256" key="8">
    <source>
        <dbReference type="SAM" id="Phobius"/>
    </source>
</evidence>
<feature type="region of interest" description="Disordered" evidence="7">
    <location>
        <begin position="1"/>
        <end position="29"/>
    </location>
</feature>
<dbReference type="GO" id="GO:0016020">
    <property type="term" value="C:membrane"/>
    <property type="evidence" value="ECO:0007669"/>
    <property type="project" value="UniProtKB-SubCell"/>
</dbReference>
<accession>A0A8S3QWN5</accession>
<keyword evidence="4" id="KW-0130">Cell adhesion</keyword>
<evidence type="ECO:0000256" key="2">
    <source>
        <dbReference type="ARBA" id="ARBA00008141"/>
    </source>
</evidence>
<dbReference type="AlphaFoldDB" id="A0A8S3QWN5"/>
<feature type="compositionally biased region" description="Basic and acidic residues" evidence="7">
    <location>
        <begin position="14"/>
        <end position="29"/>
    </location>
</feature>
<proteinExistence type="inferred from homology"/>
<dbReference type="EMBL" id="CAJPWZ010000644">
    <property type="protein sequence ID" value="CAG2197336.1"/>
    <property type="molecule type" value="Genomic_DNA"/>
</dbReference>
<name>A0A8S3QWN5_MYTED</name>
<reference evidence="9" key="1">
    <citation type="submission" date="2021-03" db="EMBL/GenBank/DDBJ databases">
        <authorList>
            <person name="Bekaert M."/>
        </authorList>
    </citation>
    <scope>NUCLEOTIDE SEQUENCE</scope>
</reference>
<dbReference type="Proteomes" id="UP000683360">
    <property type="component" value="Unassembled WGS sequence"/>
</dbReference>
<protein>
    <submittedName>
        <fullName evidence="9">Uncharacterized protein</fullName>
    </submittedName>
</protein>
<keyword evidence="5 8" id="KW-1133">Transmembrane helix</keyword>
<evidence type="ECO:0000256" key="5">
    <source>
        <dbReference type="ARBA" id="ARBA00022989"/>
    </source>
</evidence>